<gene>
    <name evidence="1" type="ORF">SAMN05661093_10975</name>
</gene>
<proteinExistence type="predicted"/>
<evidence type="ECO:0000313" key="1">
    <source>
        <dbReference type="EMBL" id="SMD27372.1"/>
    </source>
</evidence>
<evidence type="ECO:0000313" key="2">
    <source>
        <dbReference type="Proteomes" id="UP000192674"/>
    </source>
</evidence>
<name>A0A1Y5YDG6_KIBAR</name>
<accession>A0A1Y5YDG6</accession>
<organism evidence="1 2">
    <name type="scientific">Kibdelosporangium aridum</name>
    <dbReference type="NCBI Taxonomy" id="2030"/>
    <lineage>
        <taxon>Bacteria</taxon>
        <taxon>Bacillati</taxon>
        <taxon>Actinomycetota</taxon>
        <taxon>Actinomycetes</taxon>
        <taxon>Pseudonocardiales</taxon>
        <taxon>Pseudonocardiaceae</taxon>
        <taxon>Kibdelosporangium</taxon>
    </lineage>
</organism>
<dbReference type="RefSeq" id="WP_084434916.1">
    <property type="nucleotide sequence ID" value="NZ_FWXV01000023.1"/>
</dbReference>
<protein>
    <submittedName>
        <fullName evidence="1">Uncharacterized protein</fullName>
    </submittedName>
</protein>
<dbReference type="EMBL" id="FWXV01000023">
    <property type="protein sequence ID" value="SMD27372.1"/>
    <property type="molecule type" value="Genomic_DNA"/>
</dbReference>
<dbReference type="AlphaFoldDB" id="A0A1Y5YDG6"/>
<sequence>MRKELIGLLDGGAISDPSPGHRRLRHLIDHATVGYLDRWAAALRAGKAVKPERLARTMAAHLLDLGYTAPYLAAHWVTELRQSQADSFQIVESAAALASRSPRPFDVLLAFDKIPDRPIAEQTEGWVSKGGVIAWLRANGFDTEGVRSGGGFTYAITARDAYGAAVQVRQLYERMSARSLFIRKDRGGLAALPHLWVASHPEPLPVAGPARSADILSLQRLGHLYDVNNARHAIDDALELAARINQATAG</sequence>
<keyword evidence="2" id="KW-1185">Reference proteome</keyword>
<dbReference type="OrthoDB" id="5116314at2"/>
<reference evidence="1 2" key="1">
    <citation type="submission" date="2017-04" db="EMBL/GenBank/DDBJ databases">
        <authorList>
            <person name="Afonso C.L."/>
            <person name="Miller P.J."/>
            <person name="Scott M.A."/>
            <person name="Spackman E."/>
            <person name="Goraichik I."/>
            <person name="Dimitrov K.M."/>
            <person name="Suarez D.L."/>
            <person name="Swayne D.E."/>
        </authorList>
    </citation>
    <scope>NUCLEOTIDE SEQUENCE [LARGE SCALE GENOMIC DNA]</scope>
    <source>
        <strain evidence="1 2">DSM 43828</strain>
    </source>
</reference>
<dbReference type="Proteomes" id="UP000192674">
    <property type="component" value="Unassembled WGS sequence"/>
</dbReference>